<evidence type="ECO:0000256" key="3">
    <source>
        <dbReference type="SAM" id="MobiDB-lite"/>
    </source>
</evidence>
<proteinExistence type="predicted"/>
<dbReference type="STRING" id="5466.A0A4R8RB61"/>
<feature type="compositionally biased region" description="Pro residues" evidence="3">
    <location>
        <begin position="333"/>
        <end position="347"/>
    </location>
</feature>
<dbReference type="InterPro" id="IPR022702">
    <property type="entry name" value="Cytosine_MeTrfase1_RFD"/>
</dbReference>
<evidence type="ECO:0000313" key="6">
    <source>
        <dbReference type="Proteomes" id="UP000295703"/>
    </source>
</evidence>
<organism evidence="5 6">
    <name type="scientific">Colletotrichum trifolii</name>
    <dbReference type="NCBI Taxonomy" id="5466"/>
    <lineage>
        <taxon>Eukaryota</taxon>
        <taxon>Fungi</taxon>
        <taxon>Dikarya</taxon>
        <taxon>Ascomycota</taxon>
        <taxon>Pezizomycotina</taxon>
        <taxon>Sordariomycetes</taxon>
        <taxon>Hypocreomycetidae</taxon>
        <taxon>Glomerellales</taxon>
        <taxon>Glomerellaceae</taxon>
        <taxon>Colletotrichum</taxon>
        <taxon>Colletotrichum orbiculare species complex</taxon>
    </lineage>
</organism>
<keyword evidence="6" id="KW-1185">Reference proteome</keyword>
<feature type="compositionally biased region" description="Polar residues" evidence="3">
    <location>
        <begin position="294"/>
        <end position="307"/>
    </location>
</feature>
<feature type="compositionally biased region" description="Basic residues" evidence="3">
    <location>
        <begin position="319"/>
        <end position="329"/>
    </location>
</feature>
<protein>
    <recommendedName>
        <fullName evidence="4">RFTS domain-containing protein</fullName>
    </recommendedName>
</protein>
<evidence type="ECO:0000313" key="5">
    <source>
        <dbReference type="EMBL" id="TDZ53625.1"/>
    </source>
</evidence>
<dbReference type="Pfam" id="PF12047">
    <property type="entry name" value="DNMT1-RFD"/>
    <property type="match status" value="1"/>
</dbReference>
<evidence type="ECO:0000256" key="2">
    <source>
        <dbReference type="ARBA" id="ARBA00023242"/>
    </source>
</evidence>
<dbReference type="EMBL" id="RYZW01000068">
    <property type="protein sequence ID" value="TDZ53625.1"/>
    <property type="molecule type" value="Genomic_DNA"/>
</dbReference>
<feature type="region of interest" description="Disordered" evidence="3">
    <location>
        <begin position="540"/>
        <end position="604"/>
    </location>
</feature>
<dbReference type="GO" id="GO:0005634">
    <property type="term" value="C:nucleus"/>
    <property type="evidence" value="ECO:0007669"/>
    <property type="project" value="UniProtKB-SubCell"/>
</dbReference>
<keyword evidence="2" id="KW-0539">Nucleus</keyword>
<comment type="subcellular location">
    <subcellularLocation>
        <location evidence="1">Nucleus</location>
    </subcellularLocation>
</comment>
<name>A0A4R8RB61_COLTR</name>
<sequence>MGRRRRTTSDTTTGTVDPETQLYTDELQVFKKFDPILDAEDPMLQTFLLEDAIVLDKAGEPVELFNVRTKGPFTVRGRVIIDDGRKPRAKKPTMKTAMLETKKCTRYAIGSGDSGWGAWAGGEAGWYELRPPAEAYKPTFDHTIEGVSIYYTVMQVIEEHEASKRGKRKRKGKKPAPAPQEELTIEKLLLKYAVAIGDGATYEEVVRRCDDHASFLISHMYEDAMAFDWTPTVFFKWMVEQHPDIHASVLEAQKNKPGDAITPGLPEETQAVVTPSAVDDPPAQKGLSKRRPKTTQVDVTETVAQHTDTQDFAAPQRSVRSRSRAKTKTASRSPPPASLPLAEPPAEPMDVDAPGVPQLTEDVQSNAETSIELLLKALDDLRPLFGPLQKVSLSKVSSKLYLKYKIKDYAASAEILKYHAKELLERLDASEWGGSGFWEALRTAATGDRKIPQAIEVDDIHYSLHPRGTKQQPKAAVRSDAGPSGLVEVTAFVTASTPRRGRPPGSSSQVDKMRDAAVIATPPPKRGRPAGKMSALRLVGSTGSKRRRTDVDGTPDTVTRGAKTAKLSHALDSEIEKEDESEAMEAVSTAGEDDNSSEASASSPAALKVVVQAENVPTTEGKGPDGAWVCDEEECGFVVRNPDQDDGRQRVQEHMQEAHYKEDENRDTRIDLAVTEGVKNHLPIEYETPLPFPCIFRYPSFPGGQSEMSPFWDSSLSGPVEDESVSSLLPVTAQESPDEDMMVPGTLNSALGGIFSRIADLF</sequence>
<comment type="caution">
    <text evidence="5">The sequence shown here is derived from an EMBL/GenBank/DDBJ whole genome shotgun (WGS) entry which is preliminary data.</text>
</comment>
<accession>A0A4R8RB61</accession>
<evidence type="ECO:0000256" key="1">
    <source>
        <dbReference type="ARBA" id="ARBA00004123"/>
    </source>
</evidence>
<feature type="region of interest" description="Disordered" evidence="3">
    <location>
        <begin position="272"/>
        <end position="357"/>
    </location>
</feature>
<dbReference type="Proteomes" id="UP000295703">
    <property type="component" value="Unassembled WGS sequence"/>
</dbReference>
<gene>
    <name evidence="5" type="ORF">CTRI78_v006885</name>
</gene>
<feature type="domain" description="RFTS" evidence="4">
    <location>
        <begin position="48"/>
        <end position="159"/>
    </location>
</feature>
<reference evidence="5 6" key="1">
    <citation type="submission" date="2018-12" db="EMBL/GenBank/DDBJ databases">
        <title>Genome sequence and assembly of Colletotrichum trifolii.</title>
        <authorList>
            <person name="Gan P."/>
            <person name="Shirasu K."/>
        </authorList>
    </citation>
    <scope>NUCLEOTIDE SEQUENCE [LARGE SCALE GENOMIC DNA]</scope>
    <source>
        <strain evidence="5 6">543-2</strain>
    </source>
</reference>
<dbReference type="AlphaFoldDB" id="A0A4R8RB61"/>
<evidence type="ECO:0000259" key="4">
    <source>
        <dbReference type="Pfam" id="PF12047"/>
    </source>
</evidence>